<feature type="transmembrane region" description="Helical" evidence="6">
    <location>
        <begin position="253"/>
        <end position="272"/>
    </location>
</feature>
<evidence type="ECO:0000256" key="3">
    <source>
        <dbReference type="ARBA" id="ARBA00023136"/>
    </source>
</evidence>
<keyword evidence="2 7" id="KW-0732">Signal</keyword>
<dbReference type="PANTHER" id="PTHR12080">
    <property type="entry name" value="SIGNALING LYMPHOCYTIC ACTIVATION MOLECULE"/>
    <property type="match status" value="1"/>
</dbReference>
<dbReference type="PANTHER" id="PTHR12080:SF121">
    <property type="entry name" value="IG-LIKE DOMAIN-CONTAINING PROTEIN-RELATED"/>
    <property type="match status" value="1"/>
</dbReference>
<keyword evidence="6" id="KW-1133">Transmembrane helix</keyword>
<dbReference type="InterPro" id="IPR003599">
    <property type="entry name" value="Ig_sub"/>
</dbReference>
<dbReference type="SMART" id="SM00409">
    <property type="entry name" value="IG"/>
    <property type="match status" value="1"/>
</dbReference>
<evidence type="ECO:0000259" key="8">
    <source>
        <dbReference type="PROSITE" id="PS50835"/>
    </source>
</evidence>
<evidence type="ECO:0000313" key="10">
    <source>
        <dbReference type="RefSeq" id="XP_067169406.1"/>
    </source>
</evidence>
<feature type="signal peptide" evidence="7">
    <location>
        <begin position="1"/>
        <end position="28"/>
    </location>
</feature>
<dbReference type="Pfam" id="PF07686">
    <property type="entry name" value="V-set"/>
    <property type="match status" value="1"/>
</dbReference>
<dbReference type="GeneID" id="136994613"/>
<evidence type="ECO:0000256" key="5">
    <source>
        <dbReference type="SAM" id="MobiDB-lite"/>
    </source>
</evidence>
<dbReference type="InterPro" id="IPR036179">
    <property type="entry name" value="Ig-like_dom_sf"/>
</dbReference>
<gene>
    <name evidence="10" type="primary">LOC136994613</name>
</gene>
<name>A0ABM4FWT8_9AVES</name>
<dbReference type="Gene3D" id="2.60.40.10">
    <property type="entry name" value="Immunoglobulins"/>
    <property type="match status" value="2"/>
</dbReference>
<evidence type="ECO:0000256" key="2">
    <source>
        <dbReference type="ARBA" id="ARBA00022729"/>
    </source>
</evidence>
<dbReference type="InterPro" id="IPR013106">
    <property type="entry name" value="Ig_V-set"/>
</dbReference>
<feature type="domain" description="Ig-like" evidence="8">
    <location>
        <begin position="124"/>
        <end position="231"/>
    </location>
</feature>
<evidence type="ECO:0000256" key="1">
    <source>
        <dbReference type="ARBA" id="ARBA00004370"/>
    </source>
</evidence>
<evidence type="ECO:0000256" key="7">
    <source>
        <dbReference type="SAM" id="SignalP"/>
    </source>
</evidence>
<comment type="subcellular location">
    <subcellularLocation>
        <location evidence="1">Membrane</location>
    </subcellularLocation>
</comment>
<reference evidence="10" key="1">
    <citation type="submission" date="2025-08" db="UniProtKB">
        <authorList>
            <consortium name="RefSeq"/>
        </authorList>
    </citation>
    <scope>IDENTIFICATION</scope>
    <source>
        <tissue evidence="10">Blood</tissue>
    </source>
</reference>
<evidence type="ECO:0000256" key="6">
    <source>
        <dbReference type="SAM" id="Phobius"/>
    </source>
</evidence>
<protein>
    <submittedName>
        <fullName evidence="10">SLAM family member 8-like</fullName>
    </submittedName>
</protein>
<keyword evidence="9" id="KW-1185">Reference proteome</keyword>
<keyword evidence="6" id="KW-0812">Transmembrane</keyword>
<dbReference type="InterPro" id="IPR007110">
    <property type="entry name" value="Ig-like_dom"/>
</dbReference>
<evidence type="ECO:0000256" key="4">
    <source>
        <dbReference type="ARBA" id="ARBA00023180"/>
    </source>
</evidence>
<dbReference type="RefSeq" id="XP_067169406.1">
    <property type="nucleotide sequence ID" value="XM_067313305.1"/>
</dbReference>
<feature type="chain" id="PRO_5045119349" evidence="7">
    <location>
        <begin position="29"/>
        <end position="351"/>
    </location>
</feature>
<dbReference type="InterPro" id="IPR013783">
    <property type="entry name" value="Ig-like_fold"/>
</dbReference>
<dbReference type="PROSITE" id="PS50835">
    <property type="entry name" value="IG_LIKE"/>
    <property type="match status" value="1"/>
</dbReference>
<keyword evidence="3 6" id="KW-0472">Membrane</keyword>
<keyword evidence="4" id="KW-0325">Glycoprotein</keyword>
<feature type="region of interest" description="Disordered" evidence="5">
    <location>
        <begin position="283"/>
        <end position="351"/>
    </location>
</feature>
<dbReference type="InterPro" id="IPR015631">
    <property type="entry name" value="CD2/SLAM_rcpt"/>
</dbReference>
<dbReference type="SUPFAM" id="SSF48726">
    <property type="entry name" value="Immunoglobulin"/>
    <property type="match status" value="2"/>
</dbReference>
<evidence type="ECO:0000313" key="9">
    <source>
        <dbReference type="Proteomes" id="UP001652627"/>
    </source>
</evidence>
<organism evidence="9 10">
    <name type="scientific">Apteryx mantelli</name>
    <name type="common">North Island brown kiwi</name>
    <dbReference type="NCBI Taxonomy" id="2696672"/>
    <lineage>
        <taxon>Eukaryota</taxon>
        <taxon>Metazoa</taxon>
        <taxon>Chordata</taxon>
        <taxon>Craniata</taxon>
        <taxon>Vertebrata</taxon>
        <taxon>Euteleostomi</taxon>
        <taxon>Archelosauria</taxon>
        <taxon>Archosauria</taxon>
        <taxon>Dinosauria</taxon>
        <taxon>Saurischia</taxon>
        <taxon>Theropoda</taxon>
        <taxon>Coelurosauria</taxon>
        <taxon>Aves</taxon>
        <taxon>Palaeognathae</taxon>
        <taxon>Apterygiformes</taxon>
        <taxon>Apterygidae</taxon>
        <taxon>Apteryx</taxon>
    </lineage>
</organism>
<proteinExistence type="predicted"/>
<sequence>MDGESPRCRRRPLLLAALLSLWPELLLGQAGVRPHQANGVLGGSVLLSVALPPTARVKEIEWSFSSGAGATIQVAEFSPGRFERPDPGDRFKQRLEKFNETSLRIRALEPGDSGIYGARIKLQPAVVEDQSFNLSVYEPVPKPRSGSQLLASTAEWCNLTLQCQGSGKGAVNVTWRQGTAATAAAAAAGDLRPDRQQLSPDGTTLRLALQPGAPNATYACTVSNPADRRVVVFDLRAICRGGGGQASFSKSGYVVLTLILLAVSLGAAFWCWRLNSEKAADPAAAPAAPAPETPSDPQYAEIVRRSPPEGNDQGLGHPENNPESSPPKKAPITTVYDQVRRTPENAAEEVT</sequence>
<dbReference type="Proteomes" id="UP001652627">
    <property type="component" value="Chromosome 31"/>
</dbReference>
<accession>A0ABM4FWT8</accession>